<reference evidence="1 2" key="1">
    <citation type="submission" date="2021-12" db="EMBL/GenBank/DDBJ databases">
        <title>Genome sequencing of bacteria with rrn-lacking chromosome and rrn-plasmid.</title>
        <authorList>
            <person name="Anda M."/>
            <person name="Iwasaki W."/>
        </authorList>
    </citation>
    <scope>NUCLEOTIDE SEQUENCE [LARGE SCALE GENOMIC DNA]</scope>
    <source>
        <strain evidence="1 2">DSM 100852</strain>
    </source>
</reference>
<accession>A0AAU9CBA7</accession>
<sequence>MAFFFYDTSTNYYSINKRNDDKNSLFGGGYQCKLKNIQKKSHTLSQI</sequence>
<keyword evidence="2" id="KW-1185">Reference proteome</keyword>
<dbReference type="Proteomes" id="UP001348817">
    <property type="component" value="Chromosome"/>
</dbReference>
<dbReference type="EMBL" id="AP025314">
    <property type="protein sequence ID" value="BDD09389.1"/>
    <property type="molecule type" value="Genomic_DNA"/>
</dbReference>
<evidence type="ECO:0000313" key="1">
    <source>
        <dbReference type="EMBL" id="BDD09389.1"/>
    </source>
</evidence>
<evidence type="ECO:0000313" key="2">
    <source>
        <dbReference type="Proteomes" id="UP001348817"/>
    </source>
</evidence>
<organism evidence="1 2">
    <name type="scientific">Fulvitalea axinellae</name>
    <dbReference type="NCBI Taxonomy" id="1182444"/>
    <lineage>
        <taxon>Bacteria</taxon>
        <taxon>Pseudomonadati</taxon>
        <taxon>Bacteroidota</taxon>
        <taxon>Cytophagia</taxon>
        <taxon>Cytophagales</taxon>
        <taxon>Persicobacteraceae</taxon>
        <taxon>Fulvitalea</taxon>
    </lineage>
</organism>
<dbReference type="KEGG" id="fax:FUAX_18210"/>
<protein>
    <submittedName>
        <fullName evidence="1">Uncharacterized protein</fullName>
    </submittedName>
</protein>
<dbReference type="AlphaFoldDB" id="A0AAU9CBA7"/>
<gene>
    <name evidence="1" type="ORF">FUAX_18210</name>
</gene>
<name>A0AAU9CBA7_9BACT</name>
<proteinExistence type="predicted"/>